<evidence type="ECO:0000256" key="1">
    <source>
        <dbReference type="SAM" id="SignalP"/>
    </source>
</evidence>
<comment type="caution">
    <text evidence="2">The sequence shown here is derived from an EMBL/GenBank/DDBJ whole genome shotgun (WGS) entry which is preliminary data.</text>
</comment>
<dbReference type="EMBL" id="JDSS02000009">
    <property type="protein sequence ID" value="KFB69705.1"/>
    <property type="molecule type" value="Genomic_DNA"/>
</dbReference>
<accession>A0A084Y4R1</accession>
<sequence length="163" mass="17482">MKRRLLGWLAALALCAIGSGTAMAYGRVVVGGFYGGHYGGWHGYHGGWRGAYWGPGAGFYIGGPAYWGAWPYAYSYGFIPYATSYAVAPTVYVEQPVEGAPLPAQSPPGPPAVAGNAGSPPTFWFYCTQPAGYYPYVRDCSQAWIRVLPQADTSVKTRPKLAQ</sequence>
<feature type="signal peptide" evidence="1">
    <location>
        <begin position="1"/>
        <end position="24"/>
    </location>
</feature>
<evidence type="ECO:0000313" key="2">
    <source>
        <dbReference type="EMBL" id="KFB69705.1"/>
    </source>
</evidence>
<gene>
    <name evidence="2" type="ORF">CAPSK01_000607</name>
</gene>
<keyword evidence="1" id="KW-0732">Signal</keyword>
<protein>
    <recommendedName>
        <fullName evidence="4">Proline-rich region</fullName>
    </recommendedName>
</protein>
<dbReference type="RefSeq" id="WP_273702970.1">
    <property type="nucleotide sequence ID" value="NZ_JDSS02000009.1"/>
</dbReference>
<evidence type="ECO:0000313" key="3">
    <source>
        <dbReference type="Proteomes" id="UP000019812"/>
    </source>
</evidence>
<name>A0A084Y4R1_9PROT</name>
<organism evidence="2 3">
    <name type="scientific">Candidatus Accumulibacter vicinus</name>
    <dbReference type="NCBI Taxonomy" id="2954382"/>
    <lineage>
        <taxon>Bacteria</taxon>
        <taxon>Pseudomonadati</taxon>
        <taxon>Pseudomonadota</taxon>
        <taxon>Betaproteobacteria</taxon>
        <taxon>Candidatus Accumulibacter</taxon>
    </lineage>
</organism>
<dbReference type="STRING" id="1457154.CAPSK01_000607"/>
<dbReference type="Proteomes" id="UP000019812">
    <property type="component" value="Unassembled WGS sequence"/>
</dbReference>
<proteinExistence type="predicted"/>
<dbReference type="AlphaFoldDB" id="A0A084Y4R1"/>
<feature type="chain" id="PRO_5001785726" description="Proline-rich region" evidence="1">
    <location>
        <begin position="25"/>
        <end position="163"/>
    </location>
</feature>
<evidence type="ECO:0008006" key="4">
    <source>
        <dbReference type="Google" id="ProtNLM"/>
    </source>
</evidence>
<reference evidence="2 3" key="1">
    <citation type="submission" date="2014-07" db="EMBL/GenBank/DDBJ databases">
        <title>Expanding our view of genomic diversity in Candidatus Accumulibacter clades.</title>
        <authorList>
            <person name="Skennerton C.T."/>
            <person name="Barr J.J."/>
            <person name="Slater F.R."/>
            <person name="Bond P.L."/>
            <person name="Tyson G.W."/>
        </authorList>
    </citation>
    <scope>NUCLEOTIDE SEQUENCE [LARGE SCALE GENOMIC DNA]</scope>
    <source>
        <strain evidence="3">SK-01</strain>
    </source>
</reference>